<sequence length="154" mass="18184">MKDPLYRRVNTRARNVHHRHGGDYRHRRNTKRERGSDQTRGSMGGRVRRGLDYTPLFRFLLHRVGEDWDLVFGEAAARLDTPEPIFWMVARQDHERQDYVRIGESTYYSGLYIDTDNRLRLVNPDLGPHSMEPGCPCCTYTFNGIRLTKTYRPE</sequence>
<evidence type="ECO:0000313" key="2">
    <source>
        <dbReference type="EMBL" id="GIJ71399.1"/>
    </source>
</evidence>
<gene>
    <name evidence="2" type="ORF">Voc01_063160</name>
</gene>
<dbReference type="EMBL" id="BOPH01000088">
    <property type="protein sequence ID" value="GIJ71399.1"/>
    <property type="molecule type" value="Genomic_DNA"/>
</dbReference>
<evidence type="ECO:0000313" key="3">
    <source>
        <dbReference type="Proteomes" id="UP000635606"/>
    </source>
</evidence>
<protein>
    <submittedName>
        <fullName evidence="2">Uncharacterized protein</fullName>
    </submittedName>
</protein>
<proteinExistence type="predicted"/>
<dbReference type="RefSeq" id="WP_203931273.1">
    <property type="nucleotide sequence ID" value="NZ_BOPH01000088.1"/>
</dbReference>
<dbReference type="Proteomes" id="UP000635606">
    <property type="component" value="Unassembled WGS sequence"/>
</dbReference>
<reference evidence="2" key="1">
    <citation type="submission" date="2021-01" db="EMBL/GenBank/DDBJ databases">
        <title>Whole genome shotgun sequence of Virgisporangium ochraceum NBRC 16418.</title>
        <authorList>
            <person name="Komaki H."/>
            <person name="Tamura T."/>
        </authorList>
    </citation>
    <scope>NUCLEOTIDE SEQUENCE</scope>
    <source>
        <strain evidence="2">NBRC 16418</strain>
    </source>
</reference>
<feature type="region of interest" description="Disordered" evidence="1">
    <location>
        <begin position="9"/>
        <end position="46"/>
    </location>
</feature>
<comment type="caution">
    <text evidence="2">The sequence shown here is derived from an EMBL/GenBank/DDBJ whole genome shotgun (WGS) entry which is preliminary data.</text>
</comment>
<organism evidence="2 3">
    <name type="scientific">Virgisporangium ochraceum</name>
    <dbReference type="NCBI Taxonomy" id="65505"/>
    <lineage>
        <taxon>Bacteria</taxon>
        <taxon>Bacillati</taxon>
        <taxon>Actinomycetota</taxon>
        <taxon>Actinomycetes</taxon>
        <taxon>Micromonosporales</taxon>
        <taxon>Micromonosporaceae</taxon>
        <taxon>Virgisporangium</taxon>
    </lineage>
</organism>
<evidence type="ECO:0000256" key="1">
    <source>
        <dbReference type="SAM" id="MobiDB-lite"/>
    </source>
</evidence>
<feature type="compositionally biased region" description="Basic residues" evidence="1">
    <location>
        <begin position="9"/>
        <end position="31"/>
    </location>
</feature>
<keyword evidence="3" id="KW-1185">Reference proteome</keyword>
<dbReference type="AlphaFoldDB" id="A0A8J3ZWL1"/>
<name>A0A8J3ZWL1_9ACTN</name>
<accession>A0A8J3ZWL1</accession>